<name>A0AAV4PM85_9ARAC</name>
<dbReference type="EMBL" id="BPLQ01003001">
    <property type="protein sequence ID" value="GIX96974.1"/>
    <property type="molecule type" value="Genomic_DNA"/>
</dbReference>
<sequence length="92" mass="10420">MEAPFPQKIVNHSQVSQHIIQKSMTPSRNSFNGPLERVLEKPWLYCGERLSESVLFEPPRHPCPFSSAAEKVIRTKSGSRPPPISRQILIKA</sequence>
<accession>A0AAV4PM85</accession>
<evidence type="ECO:0000313" key="1">
    <source>
        <dbReference type="EMBL" id="GIX96974.1"/>
    </source>
</evidence>
<reference evidence="1 2" key="1">
    <citation type="submission" date="2021-06" db="EMBL/GenBank/DDBJ databases">
        <title>Caerostris darwini draft genome.</title>
        <authorList>
            <person name="Kono N."/>
            <person name="Arakawa K."/>
        </authorList>
    </citation>
    <scope>NUCLEOTIDE SEQUENCE [LARGE SCALE GENOMIC DNA]</scope>
</reference>
<dbReference type="AlphaFoldDB" id="A0AAV4PM85"/>
<keyword evidence="2" id="KW-1185">Reference proteome</keyword>
<evidence type="ECO:0000313" key="2">
    <source>
        <dbReference type="Proteomes" id="UP001054837"/>
    </source>
</evidence>
<comment type="caution">
    <text evidence="1">The sequence shown here is derived from an EMBL/GenBank/DDBJ whole genome shotgun (WGS) entry which is preliminary data.</text>
</comment>
<gene>
    <name evidence="1" type="ORF">CDAR_92881</name>
</gene>
<proteinExistence type="predicted"/>
<protein>
    <submittedName>
        <fullName evidence="1">Uncharacterized protein</fullName>
    </submittedName>
</protein>
<organism evidence="1 2">
    <name type="scientific">Caerostris darwini</name>
    <dbReference type="NCBI Taxonomy" id="1538125"/>
    <lineage>
        <taxon>Eukaryota</taxon>
        <taxon>Metazoa</taxon>
        <taxon>Ecdysozoa</taxon>
        <taxon>Arthropoda</taxon>
        <taxon>Chelicerata</taxon>
        <taxon>Arachnida</taxon>
        <taxon>Araneae</taxon>
        <taxon>Araneomorphae</taxon>
        <taxon>Entelegynae</taxon>
        <taxon>Araneoidea</taxon>
        <taxon>Araneidae</taxon>
        <taxon>Caerostris</taxon>
    </lineage>
</organism>
<dbReference type="Proteomes" id="UP001054837">
    <property type="component" value="Unassembled WGS sequence"/>
</dbReference>